<sequence length="409" mass="44929">MWYLCTGVPVQGYIHGEGGVKTVAGKERLLLTGNYAAAYAARDADVDVVSAYPITPQTTVIEKIADFIASGELNAKFVRVESEHSAMAALIGASSVGARTFTATSAQGLLYMYEVVWWASGARLPIVMGLVTRALGPPWSIWSEHTDFYTMRDSGWNLFFASNAQEVYDLLLISYGVSENQEVVLPSCVGWDAFEVSHTYEPVSVLGREEASRFLPPKGSFKPSLSSEEPGSLGNLAYPPEYLDIRHTMRQASDKVLGVFREAAVRYAKLTGRDYSGMYECYRCEDADTIIVGMGSIMGEAYRAVDNLRDEGMKVGALKLWVYRPFPYEELYKAVQNVDTIVTVSRSSVFGSMSPIGLDFASLIASRGLDAKIADYVAGVGGMDVYAEDFVGMVKDAHKNTGRNVWWVR</sequence>
<keyword evidence="8" id="KW-0670">Pyruvate</keyword>
<evidence type="ECO:0000256" key="5">
    <source>
        <dbReference type="ARBA" id="ARBA00048893"/>
    </source>
</evidence>
<dbReference type="GO" id="GO:0018491">
    <property type="term" value="F:2-oxobutyrate synthase activity"/>
    <property type="evidence" value="ECO:0007669"/>
    <property type="project" value="UniProtKB-ARBA"/>
</dbReference>
<dbReference type="InterPro" id="IPR029061">
    <property type="entry name" value="THDP-binding"/>
</dbReference>
<dbReference type="GO" id="GO:0019164">
    <property type="term" value="F:pyruvate synthase activity"/>
    <property type="evidence" value="ECO:0007669"/>
    <property type="project" value="UniProtKB-ARBA"/>
</dbReference>
<dbReference type="PANTHER" id="PTHR32154:SF0">
    <property type="entry name" value="PYRUVATE-FLAVODOXIN OXIDOREDUCTASE-RELATED"/>
    <property type="match status" value="1"/>
</dbReference>
<dbReference type="EC" id="1.2.7.11" evidence="3"/>
<evidence type="ECO:0000259" key="6">
    <source>
        <dbReference type="Pfam" id="PF01855"/>
    </source>
</evidence>
<evidence type="ECO:0000256" key="4">
    <source>
        <dbReference type="ARBA" id="ARBA00023002"/>
    </source>
</evidence>
<dbReference type="Pfam" id="PF01855">
    <property type="entry name" value="POR_N"/>
    <property type="match status" value="1"/>
</dbReference>
<dbReference type="Pfam" id="PF17147">
    <property type="entry name" value="PFOR_II"/>
    <property type="match status" value="1"/>
</dbReference>
<evidence type="ECO:0000259" key="7">
    <source>
        <dbReference type="Pfam" id="PF17147"/>
    </source>
</evidence>
<name>A0A7C1CCU7_9CREN</name>
<dbReference type="SUPFAM" id="SSF52922">
    <property type="entry name" value="TK C-terminal domain-like"/>
    <property type="match status" value="1"/>
</dbReference>
<dbReference type="GO" id="GO:0006979">
    <property type="term" value="P:response to oxidative stress"/>
    <property type="evidence" value="ECO:0007669"/>
    <property type="project" value="TreeGrafter"/>
</dbReference>
<accession>A0A7C1CCU7</accession>
<feature type="domain" description="Pyruvate:ferredoxin oxidoreductase core" evidence="7">
    <location>
        <begin position="287"/>
        <end position="389"/>
    </location>
</feature>
<dbReference type="PANTHER" id="PTHR32154">
    <property type="entry name" value="PYRUVATE-FLAVODOXIN OXIDOREDUCTASE-RELATED"/>
    <property type="match status" value="1"/>
</dbReference>
<comment type="subunit">
    <text evidence="1">Heterotetramer of one alpha, one beta, one delta and one gamma chain.</text>
</comment>
<comment type="caution">
    <text evidence="8">The sequence shown here is derived from an EMBL/GenBank/DDBJ whole genome shotgun (WGS) entry which is preliminary data.</text>
</comment>
<dbReference type="FunFam" id="3.40.50.970:FF:000012">
    <property type="entry name" value="Pyruvate:ferredoxin (Flavodoxin) oxidoreductase"/>
    <property type="match status" value="1"/>
</dbReference>
<proteinExistence type="predicted"/>
<dbReference type="InterPro" id="IPR033412">
    <property type="entry name" value="PFOR_II"/>
</dbReference>
<dbReference type="InterPro" id="IPR050722">
    <property type="entry name" value="Pyruvate:ferred/Flavod_OxRd"/>
</dbReference>
<evidence type="ECO:0000256" key="1">
    <source>
        <dbReference type="ARBA" id="ARBA00011595"/>
    </source>
</evidence>
<dbReference type="CDD" id="cd07034">
    <property type="entry name" value="TPP_PYR_PFOR_IOR-alpha_like"/>
    <property type="match status" value="1"/>
</dbReference>
<dbReference type="Gene3D" id="3.40.50.920">
    <property type="match status" value="1"/>
</dbReference>
<dbReference type="SUPFAM" id="SSF52518">
    <property type="entry name" value="Thiamin diphosphate-binding fold (THDP-binding)"/>
    <property type="match status" value="1"/>
</dbReference>
<feature type="domain" description="Pyruvate flavodoxin/ferredoxin oxidoreductase pyrimidine binding" evidence="6">
    <location>
        <begin position="40"/>
        <end position="261"/>
    </location>
</feature>
<protein>
    <recommendedName>
        <fullName evidence="3">2-oxoacid oxidoreductase (ferredoxin)</fullName>
        <ecNumber evidence="3">1.2.7.11</ecNumber>
    </recommendedName>
</protein>
<dbReference type="Gene3D" id="3.40.50.970">
    <property type="match status" value="1"/>
</dbReference>
<evidence type="ECO:0000256" key="3">
    <source>
        <dbReference type="ARBA" id="ARBA00012691"/>
    </source>
</evidence>
<keyword evidence="4" id="KW-0560">Oxidoreductase</keyword>
<dbReference type="EMBL" id="DSAY01000081">
    <property type="protein sequence ID" value="HDP15037.1"/>
    <property type="molecule type" value="Genomic_DNA"/>
</dbReference>
<comment type="catalytic activity">
    <reaction evidence="5">
        <text>a 2-oxocarboxylate + 2 oxidized [2Fe-2S]-[ferredoxin] + CoA = an acyl-CoA + 2 reduced [2Fe-2S]-[ferredoxin] + CO2 + H(+)</text>
        <dbReference type="Rhea" id="RHEA:42316"/>
        <dbReference type="Rhea" id="RHEA-COMP:10000"/>
        <dbReference type="Rhea" id="RHEA-COMP:10001"/>
        <dbReference type="ChEBI" id="CHEBI:15378"/>
        <dbReference type="ChEBI" id="CHEBI:16526"/>
        <dbReference type="ChEBI" id="CHEBI:33737"/>
        <dbReference type="ChEBI" id="CHEBI:33738"/>
        <dbReference type="ChEBI" id="CHEBI:35179"/>
        <dbReference type="ChEBI" id="CHEBI:57287"/>
        <dbReference type="ChEBI" id="CHEBI:58342"/>
        <dbReference type="EC" id="1.2.7.11"/>
    </reaction>
</comment>
<dbReference type="AlphaFoldDB" id="A0A7C1CCU7"/>
<reference evidence="8" key="1">
    <citation type="journal article" date="2020" name="mSystems">
        <title>Genome- and Community-Level Interaction Insights into Carbon Utilization and Element Cycling Functions of Hydrothermarchaeota in Hydrothermal Sediment.</title>
        <authorList>
            <person name="Zhou Z."/>
            <person name="Liu Y."/>
            <person name="Xu W."/>
            <person name="Pan J."/>
            <person name="Luo Z.H."/>
            <person name="Li M."/>
        </authorList>
    </citation>
    <scope>NUCLEOTIDE SEQUENCE [LARGE SCALE GENOMIC DNA]</scope>
    <source>
        <strain evidence="8">SpSt-116</strain>
    </source>
</reference>
<dbReference type="InterPro" id="IPR002880">
    <property type="entry name" value="Pyrv_Fd/Flavodoxin_OxRdtase_N"/>
</dbReference>
<evidence type="ECO:0000256" key="2">
    <source>
        <dbReference type="ARBA" id="ARBA00011631"/>
    </source>
</evidence>
<comment type="subunit">
    <text evidence="2">Heterodimer composed of an alpha and a beta subunit.</text>
</comment>
<evidence type="ECO:0000313" key="8">
    <source>
        <dbReference type="EMBL" id="HDP15037.1"/>
    </source>
</evidence>
<dbReference type="InterPro" id="IPR009014">
    <property type="entry name" value="Transketo_C/PFOR_II"/>
</dbReference>
<organism evidence="8">
    <name type="scientific">Thermofilum adornatum</name>
    <dbReference type="NCBI Taxonomy" id="1365176"/>
    <lineage>
        <taxon>Archaea</taxon>
        <taxon>Thermoproteota</taxon>
        <taxon>Thermoprotei</taxon>
        <taxon>Thermofilales</taxon>
        <taxon>Thermofilaceae</taxon>
        <taxon>Thermofilum</taxon>
    </lineage>
</organism>
<gene>
    <name evidence="8" type="primary">porA</name>
    <name evidence="8" type="ORF">ENN26_04575</name>
</gene>